<accession>A0A7S2QFI2</accession>
<reference evidence="1" key="1">
    <citation type="submission" date="2021-01" db="EMBL/GenBank/DDBJ databases">
        <authorList>
            <person name="Corre E."/>
            <person name="Pelletier E."/>
            <person name="Niang G."/>
            <person name="Scheremetjew M."/>
            <person name="Finn R."/>
            <person name="Kale V."/>
            <person name="Holt S."/>
            <person name="Cochrane G."/>
            <person name="Meng A."/>
            <person name="Brown T."/>
            <person name="Cohen L."/>
        </authorList>
    </citation>
    <scope>NUCLEOTIDE SEQUENCE</scope>
    <source>
        <strain evidence="1">RCC3387</strain>
    </source>
</reference>
<organism evidence="1">
    <name type="scientific">Zooxanthella nutricula</name>
    <dbReference type="NCBI Taxonomy" id="1333877"/>
    <lineage>
        <taxon>Eukaryota</taxon>
        <taxon>Sar</taxon>
        <taxon>Alveolata</taxon>
        <taxon>Dinophyceae</taxon>
        <taxon>Peridiniales</taxon>
        <taxon>Peridiniales incertae sedis</taxon>
        <taxon>Zooxanthella</taxon>
    </lineage>
</organism>
<evidence type="ECO:0000313" key="1">
    <source>
        <dbReference type="EMBL" id="CAD9640902.1"/>
    </source>
</evidence>
<dbReference type="Gene3D" id="3.10.129.10">
    <property type="entry name" value="Hotdog Thioesterase"/>
    <property type="match status" value="1"/>
</dbReference>
<dbReference type="AlphaFoldDB" id="A0A7S2QFI2"/>
<sequence>MAVADFFAEIGICTAQARLSSRPVSVEVSFVVVAPATRAATIVASVKVDALDDRTCSLAVVLRAEEEDVELANGRLTKAWLSTDTQADVEIPRAAFLLLARCSCTGGG</sequence>
<dbReference type="EMBL" id="HBGW01092537">
    <property type="protein sequence ID" value="CAD9640902.1"/>
    <property type="molecule type" value="Transcribed_RNA"/>
</dbReference>
<dbReference type="InterPro" id="IPR029069">
    <property type="entry name" value="HotDog_dom_sf"/>
</dbReference>
<proteinExistence type="predicted"/>
<evidence type="ECO:0008006" key="2">
    <source>
        <dbReference type="Google" id="ProtNLM"/>
    </source>
</evidence>
<protein>
    <recommendedName>
        <fullName evidence="2">Thioesterase domain-containing protein</fullName>
    </recommendedName>
</protein>
<name>A0A7S2QFI2_9DINO</name>
<dbReference type="SUPFAM" id="SSF54637">
    <property type="entry name" value="Thioesterase/thiol ester dehydrase-isomerase"/>
    <property type="match status" value="1"/>
</dbReference>
<gene>
    <name evidence="1" type="ORF">BRAN1462_LOCUS58724</name>
</gene>